<keyword evidence="3" id="KW-1185">Reference proteome</keyword>
<feature type="region of interest" description="Disordered" evidence="1">
    <location>
        <begin position="42"/>
        <end position="108"/>
    </location>
</feature>
<evidence type="ECO:0000313" key="2">
    <source>
        <dbReference type="EMBL" id="GMN42276.1"/>
    </source>
</evidence>
<protein>
    <submittedName>
        <fullName evidence="2">Uncharacterized protein</fullName>
    </submittedName>
</protein>
<accession>A0AA88ALV3</accession>
<dbReference type="AlphaFoldDB" id="A0AA88ALV3"/>
<proteinExistence type="predicted"/>
<feature type="compositionally biased region" description="Low complexity" evidence="1">
    <location>
        <begin position="97"/>
        <end position="108"/>
    </location>
</feature>
<comment type="caution">
    <text evidence="2">The sequence shown here is derived from an EMBL/GenBank/DDBJ whole genome shotgun (WGS) entry which is preliminary data.</text>
</comment>
<evidence type="ECO:0000256" key="1">
    <source>
        <dbReference type="SAM" id="MobiDB-lite"/>
    </source>
</evidence>
<feature type="compositionally biased region" description="Low complexity" evidence="1">
    <location>
        <begin position="43"/>
        <end position="64"/>
    </location>
</feature>
<organism evidence="2 3">
    <name type="scientific">Ficus carica</name>
    <name type="common">Common fig</name>
    <dbReference type="NCBI Taxonomy" id="3494"/>
    <lineage>
        <taxon>Eukaryota</taxon>
        <taxon>Viridiplantae</taxon>
        <taxon>Streptophyta</taxon>
        <taxon>Embryophyta</taxon>
        <taxon>Tracheophyta</taxon>
        <taxon>Spermatophyta</taxon>
        <taxon>Magnoliopsida</taxon>
        <taxon>eudicotyledons</taxon>
        <taxon>Gunneridae</taxon>
        <taxon>Pentapetalae</taxon>
        <taxon>rosids</taxon>
        <taxon>fabids</taxon>
        <taxon>Rosales</taxon>
        <taxon>Moraceae</taxon>
        <taxon>Ficeae</taxon>
        <taxon>Ficus</taxon>
    </lineage>
</organism>
<dbReference type="Proteomes" id="UP001187192">
    <property type="component" value="Unassembled WGS sequence"/>
</dbReference>
<name>A0AA88ALV3_FICCA</name>
<sequence length="154" mass="16872">MDRFKKRKKKKDANEPWEGLEVLAALIARPWRLHLRNQIAIASQPTPSRVPTSQPSSPTVSQSRLPSHKRNVATSIADSLHPLPRSRPTSEDPSPHPFLSSLSSPQRPPLRSLADVAIVPATVTNATAPAPLVASRCDCDSDLGFCVEIRCRIC</sequence>
<dbReference type="EMBL" id="BTGU01000014">
    <property type="protein sequence ID" value="GMN42276.1"/>
    <property type="molecule type" value="Genomic_DNA"/>
</dbReference>
<evidence type="ECO:0000313" key="3">
    <source>
        <dbReference type="Proteomes" id="UP001187192"/>
    </source>
</evidence>
<reference evidence="2" key="1">
    <citation type="submission" date="2023-07" db="EMBL/GenBank/DDBJ databases">
        <title>draft genome sequence of fig (Ficus carica).</title>
        <authorList>
            <person name="Takahashi T."/>
            <person name="Nishimura K."/>
        </authorList>
    </citation>
    <scope>NUCLEOTIDE SEQUENCE</scope>
</reference>
<gene>
    <name evidence="2" type="ORF">TIFTF001_011485</name>
</gene>